<proteinExistence type="predicted"/>
<reference evidence="2 3" key="1">
    <citation type="journal article" date="2010" name="Nat. Biotechnol.">
        <title>Genome sequence of the model mushroom Schizophyllum commune.</title>
        <authorList>
            <person name="Ohm R.A."/>
            <person name="de Jong J.F."/>
            <person name="Lugones L.G."/>
            <person name="Aerts A."/>
            <person name="Kothe E."/>
            <person name="Stajich J.E."/>
            <person name="de Vries R.P."/>
            <person name="Record E."/>
            <person name="Levasseur A."/>
            <person name="Baker S.E."/>
            <person name="Bartholomew K.A."/>
            <person name="Coutinho P.M."/>
            <person name="Erdmann S."/>
            <person name="Fowler T.J."/>
            <person name="Gathman A.C."/>
            <person name="Lombard V."/>
            <person name="Henrissat B."/>
            <person name="Knabe N."/>
            <person name="Kuees U."/>
            <person name="Lilly W.W."/>
            <person name="Lindquist E."/>
            <person name="Lucas S."/>
            <person name="Magnuson J.K."/>
            <person name="Piumi F."/>
            <person name="Raudaskoski M."/>
            <person name="Salamov A."/>
            <person name="Schmutz J."/>
            <person name="Schwarze F.W.M.R."/>
            <person name="vanKuyk P.A."/>
            <person name="Horton J.S."/>
            <person name="Grigoriev I.V."/>
            <person name="Woesten H.A.B."/>
        </authorList>
    </citation>
    <scope>NUCLEOTIDE SEQUENCE [LARGE SCALE GENOMIC DNA]</scope>
    <source>
        <strain evidence="3">H4-8 / FGSC 9210</strain>
    </source>
</reference>
<evidence type="ECO:0000256" key="1">
    <source>
        <dbReference type="SAM" id="MobiDB-lite"/>
    </source>
</evidence>
<feature type="region of interest" description="Disordered" evidence="1">
    <location>
        <begin position="665"/>
        <end position="697"/>
    </location>
</feature>
<feature type="region of interest" description="Disordered" evidence="1">
    <location>
        <begin position="54"/>
        <end position="78"/>
    </location>
</feature>
<keyword evidence="3" id="KW-1185">Reference proteome</keyword>
<organism evidence="3">
    <name type="scientific">Schizophyllum commune (strain H4-8 / FGSC 9210)</name>
    <name type="common">Split gill fungus</name>
    <dbReference type="NCBI Taxonomy" id="578458"/>
    <lineage>
        <taxon>Eukaryota</taxon>
        <taxon>Fungi</taxon>
        <taxon>Dikarya</taxon>
        <taxon>Basidiomycota</taxon>
        <taxon>Agaricomycotina</taxon>
        <taxon>Agaricomycetes</taxon>
        <taxon>Agaricomycetidae</taxon>
        <taxon>Agaricales</taxon>
        <taxon>Schizophyllaceae</taxon>
        <taxon>Schizophyllum</taxon>
    </lineage>
</organism>
<feature type="non-terminal residue" evidence="2">
    <location>
        <position position="697"/>
    </location>
</feature>
<dbReference type="GeneID" id="9595372"/>
<feature type="region of interest" description="Disordered" evidence="1">
    <location>
        <begin position="199"/>
        <end position="227"/>
    </location>
</feature>
<protein>
    <submittedName>
        <fullName evidence="2">Uncharacterized protein</fullName>
    </submittedName>
</protein>
<evidence type="ECO:0000313" key="2">
    <source>
        <dbReference type="EMBL" id="EFI98362.1"/>
    </source>
</evidence>
<dbReference type="EMBL" id="GL377305">
    <property type="protein sequence ID" value="EFI98362.1"/>
    <property type="molecule type" value="Genomic_DNA"/>
</dbReference>
<feature type="compositionally biased region" description="Basic and acidic residues" evidence="1">
    <location>
        <begin position="199"/>
        <end position="212"/>
    </location>
</feature>
<accession>D8Q0I8</accession>
<dbReference type="AlphaFoldDB" id="D8Q0I8"/>
<dbReference type="RefSeq" id="XP_003033265.1">
    <property type="nucleotide sequence ID" value="XM_003033219.1"/>
</dbReference>
<dbReference type="InParanoid" id="D8Q0I8"/>
<evidence type="ECO:0000313" key="3">
    <source>
        <dbReference type="Proteomes" id="UP000007431"/>
    </source>
</evidence>
<gene>
    <name evidence="2" type="ORF">SCHCODRAFT_107930</name>
</gene>
<feature type="compositionally biased region" description="Acidic residues" evidence="1">
    <location>
        <begin position="213"/>
        <end position="225"/>
    </location>
</feature>
<name>D8Q0I8_SCHCM</name>
<dbReference type="OrthoDB" id="3310121at2759"/>
<feature type="compositionally biased region" description="Basic and acidic residues" evidence="1">
    <location>
        <begin position="678"/>
        <end position="697"/>
    </location>
</feature>
<dbReference type="HOGENOM" id="CLU_395448_0_0_1"/>
<sequence length="697" mass="77817">MSVATEISLDHVHALLLRLSEELTEFKAMLPDRFQRFVGQAISDVSDCMCYIKPPSEEPGHSDPAAQETRAASPDRSYDILDGIPMPQSRIDSERQIAQAVDRLRLSLTFSNDDEPENDNSTHFEYPINVNAPDEPLGAGIRTDGHETDHGLELVEAEDEDPEQEIEGSEEVCARQCLTLDDFDRTYSALLDEINREDPSFVLDERAPARNDDDGDGNGDGDDGDSAVSLLDSAFEGLYVVDSGHEPVAGRDSTSASMTSTILDFETWDSFSALLRTAAFARRQKVPSPERPLVSILDALIARIPPTAPLLLTYLCGHHRRVRKIEISVPEKFRLTKIVFLDNLGDLAEKLTYSHFLLGKATTNVDELSKDVLEQAFEGKLEGGGGQPLGDDGRATVHGVQNSMNHQKVSAREADIERHFFRGSGELLTEALNKVPVPGGYYMRNGNSALKQDIESDLVPGVRATTDIDDIYDDSPESGVEMKGKLDALFLVQLLGGMNKVLAEHTTALAEQQRRCPGYAYKFFWPSEDFYMYSALQMVVQVYTAMFYKKYRIMELSNSDRSVFFFRPSVESTTLYISRMYTTPNYRPDDTDASEGTVLDCMTNLTRFAMRYVVAYPELLDELAKAVPEPRTRHWSALKGKKKTTEAGIDSRSWWSHGARYYPEDEKKPSRLTARQQAMEKAKAAKDGDKGKGKTMS</sequence>
<dbReference type="VEuPathDB" id="FungiDB:SCHCODRAFT_02572110"/>
<dbReference type="Proteomes" id="UP000007431">
    <property type="component" value="Unassembled WGS sequence"/>
</dbReference>
<dbReference type="KEGG" id="scm:SCHCO_02572110"/>